<dbReference type="InterPro" id="IPR039539">
    <property type="entry name" value="Ras_GTPase_bind_prot"/>
</dbReference>
<dbReference type="PANTHER" id="PTHR10693:SF20">
    <property type="entry name" value="AT27578P"/>
    <property type="match status" value="1"/>
</dbReference>
<dbReference type="Pfam" id="PF02136">
    <property type="entry name" value="NTF2"/>
    <property type="match status" value="1"/>
</dbReference>
<protein>
    <recommendedName>
        <fullName evidence="3">NTF2 domain-containing protein</fullName>
    </recommendedName>
</protein>
<dbReference type="PROSITE" id="PS50177">
    <property type="entry name" value="NTF2_DOMAIN"/>
    <property type="match status" value="1"/>
</dbReference>
<accession>A0AAN4ZLZ8</accession>
<dbReference type="InterPro" id="IPR032710">
    <property type="entry name" value="NTF2-like_dom_sf"/>
</dbReference>
<feature type="compositionally biased region" description="Basic and acidic residues" evidence="2">
    <location>
        <begin position="317"/>
        <end position="326"/>
    </location>
</feature>
<comment type="caution">
    <text evidence="4">The sequence shown here is derived from an EMBL/GenBank/DDBJ whole genome shotgun (WGS) entry which is preliminary data.</text>
</comment>
<dbReference type="InterPro" id="IPR018222">
    <property type="entry name" value="Nuclear_transport_factor_2_euk"/>
</dbReference>
<dbReference type="InterPro" id="IPR002075">
    <property type="entry name" value="NTF2_dom"/>
</dbReference>
<evidence type="ECO:0000313" key="5">
    <source>
        <dbReference type="Proteomes" id="UP001328107"/>
    </source>
</evidence>
<feature type="compositionally biased region" description="Basic and acidic residues" evidence="2">
    <location>
        <begin position="198"/>
        <end position="217"/>
    </location>
</feature>
<name>A0AAN4ZLZ8_9BILA</name>
<feature type="region of interest" description="Disordered" evidence="2">
    <location>
        <begin position="192"/>
        <end position="332"/>
    </location>
</feature>
<organism evidence="4 5">
    <name type="scientific">Pristionchus mayeri</name>
    <dbReference type="NCBI Taxonomy" id="1317129"/>
    <lineage>
        <taxon>Eukaryota</taxon>
        <taxon>Metazoa</taxon>
        <taxon>Ecdysozoa</taxon>
        <taxon>Nematoda</taxon>
        <taxon>Chromadorea</taxon>
        <taxon>Rhabditida</taxon>
        <taxon>Rhabditina</taxon>
        <taxon>Diplogasteromorpha</taxon>
        <taxon>Diplogasteroidea</taxon>
        <taxon>Neodiplogasteridae</taxon>
        <taxon>Pristionchus</taxon>
    </lineage>
</organism>
<feature type="non-terminal residue" evidence="4">
    <location>
        <position position="1"/>
    </location>
</feature>
<keyword evidence="1" id="KW-0694">RNA-binding</keyword>
<dbReference type="GO" id="GO:1990904">
    <property type="term" value="C:ribonucleoprotein complex"/>
    <property type="evidence" value="ECO:0007669"/>
    <property type="project" value="TreeGrafter"/>
</dbReference>
<evidence type="ECO:0000256" key="2">
    <source>
        <dbReference type="SAM" id="MobiDB-lite"/>
    </source>
</evidence>
<dbReference type="AlphaFoldDB" id="A0AAN4ZLZ8"/>
<gene>
    <name evidence="4" type="ORF">PMAYCL1PPCAC_11954</name>
</gene>
<proteinExistence type="predicted"/>
<dbReference type="SUPFAM" id="SSF54427">
    <property type="entry name" value="NTF2-like"/>
    <property type="match status" value="1"/>
</dbReference>
<feature type="compositionally biased region" description="Pro residues" evidence="2">
    <location>
        <begin position="244"/>
        <end position="253"/>
    </location>
</feature>
<evidence type="ECO:0000313" key="4">
    <source>
        <dbReference type="EMBL" id="GMR41759.1"/>
    </source>
</evidence>
<dbReference type="Proteomes" id="UP001328107">
    <property type="component" value="Unassembled WGS sequence"/>
</dbReference>
<dbReference type="CDD" id="cd00780">
    <property type="entry name" value="NTF2"/>
    <property type="match status" value="1"/>
</dbReference>
<dbReference type="Gene3D" id="3.10.450.50">
    <property type="match status" value="1"/>
</dbReference>
<reference evidence="5" key="1">
    <citation type="submission" date="2022-10" db="EMBL/GenBank/DDBJ databases">
        <title>Genome assembly of Pristionchus species.</title>
        <authorList>
            <person name="Yoshida K."/>
            <person name="Sommer R.J."/>
        </authorList>
    </citation>
    <scope>NUCLEOTIDE SEQUENCE [LARGE SCALE GENOMIC DNA]</scope>
    <source>
        <strain evidence="5">RS5460</strain>
    </source>
</reference>
<dbReference type="GO" id="GO:0003729">
    <property type="term" value="F:mRNA binding"/>
    <property type="evidence" value="ECO:0007669"/>
    <property type="project" value="TreeGrafter"/>
</dbReference>
<keyword evidence="5" id="KW-1185">Reference proteome</keyword>
<dbReference type="EMBL" id="BTRK01000003">
    <property type="protein sequence ID" value="GMR41759.1"/>
    <property type="molecule type" value="Genomic_DNA"/>
</dbReference>
<dbReference type="PANTHER" id="PTHR10693">
    <property type="entry name" value="RAS GTPASE-ACTIVATING PROTEIN-BINDING PROTEIN"/>
    <property type="match status" value="1"/>
</dbReference>
<feature type="domain" description="NTF2" evidence="3">
    <location>
        <begin position="33"/>
        <end position="146"/>
    </location>
</feature>
<dbReference type="GO" id="GO:0005829">
    <property type="term" value="C:cytosol"/>
    <property type="evidence" value="ECO:0007669"/>
    <property type="project" value="TreeGrafter"/>
</dbReference>
<evidence type="ECO:0000259" key="3">
    <source>
        <dbReference type="PROSITE" id="PS50177"/>
    </source>
</evidence>
<feature type="compositionally biased region" description="Basic and acidic residues" evidence="2">
    <location>
        <begin position="292"/>
        <end position="310"/>
    </location>
</feature>
<sequence length="332" mass="36753">LGSIVAVMTMDMNSDLNGAPLSPGNVVPCATEIGREFVRQYYTLLSERPQDVHRFYSHESVFIHGGVEAIGQQKIERAIDSLGFDECKVRIHTIKGSHTLAQGIALQVCGEMQENERCEPRYFIQTIVLCQQTPKKFFVQNNIFQFYDSCFNIPESAKPAPQVEPEIQKINTIPSPKANGIGSSPTVEKIVKAQSDNSVKKERENKSPRVEKREEPSKTPASDPEPPVVQAAVPVETKDDIPPIEAPVPPAPAPMSVREQPKSWARMVGGGGGNASVSPGSPPKSFPPRRRAFQEKNEVKHVNGQRDDKKHVYRRPYNKEAKEGKSKPPVAK</sequence>
<evidence type="ECO:0000256" key="1">
    <source>
        <dbReference type="ARBA" id="ARBA00022884"/>
    </source>
</evidence>